<dbReference type="OMA" id="KYFVIMN"/>
<dbReference type="PANTHER" id="PTHR45648">
    <property type="entry name" value="GDSL LIPASE/ACYLHYDROLASE FAMILY PROTEIN (AFU_ORTHOLOGUE AFUA_4G14700)"/>
    <property type="match status" value="1"/>
</dbReference>
<dbReference type="Gene3D" id="3.40.50.1110">
    <property type="entry name" value="SGNH hydrolase"/>
    <property type="match status" value="1"/>
</dbReference>
<name>A0A0U5C7J9_ASPCI</name>
<dbReference type="InterPro" id="IPR036514">
    <property type="entry name" value="SGNH_hydro_sf"/>
</dbReference>
<keyword evidence="2" id="KW-0732">Signal</keyword>
<dbReference type="EMBL" id="CDMC01000004">
    <property type="protein sequence ID" value="CEL04634.1"/>
    <property type="molecule type" value="Genomic_DNA"/>
</dbReference>
<dbReference type="InterPro" id="IPR051058">
    <property type="entry name" value="GDSL_Est/Lipase"/>
</dbReference>
<dbReference type="Proteomes" id="UP000054771">
    <property type="component" value="Unassembled WGS sequence"/>
</dbReference>
<dbReference type="SUPFAM" id="SSF52266">
    <property type="entry name" value="SGNH hydrolase"/>
    <property type="match status" value="1"/>
</dbReference>
<dbReference type="PANTHER" id="PTHR45648:SF22">
    <property type="entry name" value="GDSL LIPASE_ACYLHYDROLASE FAMILY PROTEIN (AFU_ORTHOLOGUE AFUA_4G14700)"/>
    <property type="match status" value="1"/>
</dbReference>
<dbReference type="InterPro" id="IPR001087">
    <property type="entry name" value="GDSL"/>
</dbReference>
<reference evidence="4" key="1">
    <citation type="journal article" date="2016" name="Genome Announc.">
        <title>Draft genome sequences of fungus Aspergillus calidoustus.</title>
        <authorList>
            <person name="Horn F."/>
            <person name="Linde J."/>
            <person name="Mattern D.J."/>
            <person name="Walther G."/>
            <person name="Guthke R."/>
            <person name="Scherlach K."/>
            <person name="Martin K."/>
            <person name="Brakhage A.A."/>
            <person name="Petzke L."/>
            <person name="Valiante V."/>
        </authorList>
    </citation>
    <scope>NUCLEOTIDE SEQUENCE [LARGE SCALE GENOMIC DNA]</scope>
    <source>
        <strain evidence="4">SF006504</strain>
    </source>
</reference>
<feature type="chain" id="PRO_5006855627" description="GDSL lipase/acylhydrolase family protein" evidence="2">
    <location>
        <begin position="20"/>
        <end position="351"/>
    </location>
</feature>
<evidence type="ECO:0000313" key="3">
    <source>
        <dbReference type="EMBL" id="CEL04634.1"/>
    </source>
</evidence>
<dbReference type="OrthoDB" id="1600564at2759"/>
<dbReference type="Pfam" id="PF00657">
    <property type="entry name" value="Lipase_GDSL"/>
    <property type="match status" value="1"/>
</dbReference>
<proteinExistence type="predicted"/>
<keyword evidence="4" id="KW-1185">Reference proteome</keyword>
<evidence type="ECO:0000256" key="1">
    <source>
        <dbReference type="ARBA" id="ARBA00022801"/>
    </source>
</evidence>
<organism evidence="3 4">
    <name type="scientific">Aspergillus calidoustus</name>
    <dbReference type="NCBI Taxonomy" id="454130"/>
    <lineage>
        <taxon>Eukaryota</taxon>
        <taxon>Fungi</taxon>
        <taxon>Dikarya</taxon>
        <taxon>Ascomycota</taxon>
        <taxon>Pezizomycotina</taxon>
        <taxon>Eurotiomycetes</taxon>
        <taxon>Eurotiomycetidae</taxon>
        <taxon>Eurotiales</taxon>
        <taxon>Aspergillaceae</taxon>
        <taxon>Aspergillus</taxon>
        <taxon>Aspergillus subgen. Nidulantes</taxon>
    </lineage>
</organism>
<feature type="signal peptide" evidence="2">
    <location>
        <begin position="1"/>
        <end position="19"/>
    </location>
</feature>
<protein>
    <recommendedName>
        <fullName evidence="5">GDSL lipase/acylhydrolase family protein</fullName>
    </recommendedName>
</protein>
<evidence type="ECO:0000313" key="4">
    <source>
        <dbReference type="Proteomes" id="UP000054771"/>
    </source>
</evidence>
<accession>A0A0U5C7J9</accession>
<dbReference type="GO" id="GO:0016788">
    <property type="term" value="F:hydrolase activity, acting on ester bonds"/>
    <property type="evidence" value="ECO:0007669"/>
    <property type="project" value="InterPro"/>
</dbReference>
<gene>
    <name evidence="3" type="ORF">ASPCAL05762</name>
</gene>
<evidence type="ECO:0008006" key="5">
    <source>
        <dbReference type="Google" id="ProtNLM"/>
    </source>
</evidence>
<evidence type="ECO:0000256" key="2">
    <source>
        <dbReference type="SAM" id="SignalP"/>
    </source>
</evidence>
<keyword evidence="1" id="KW-0378">Hydrolase</keyword>
<dbReference type="AlphaFoldDB" id="A0A0U5C7J9"/>
<sequence>MSFLCRIVGVLLLVGAAIAAPSHHWGPKQWKGLVTFGNSYTDEARLQYFAEHKGKPPPVGWEQPVSNHSYSGGYTWGYFASEHTDVKRYNYAVSGAVCSNNITPRTYEPINGPYPSVLEYEVPAYIADSKYITPNGTKFMDIGQNETVYAIWIGTNDLGNNAFLTDSQVAGTTIPYYIECVYQALDKVYANGGRYFVIMNMAPLQLSPQYATPEHGGLAVTPGYSDKGANITEISYRMWETVVTVNDVFRYKTPFEALISHRYRGAQLAVMDLYGLISDIYYNPIEYLDAPANVTGYVRHCPIGGGHCTYQDNPASYLWYDELHPSERAEEVVGKEFVKVVEGTSRWAAYW</sequence>
<dbReference type="CDD" id="cd01846">
    <property type="entry name" value="fatty_acyltransferase_like"/>
    <property type="match status" value="1"/>
</dbReference>